<reference evidence="10" key="1">
    <citation type="journal article" date="2012" name="J. Bacteriol.">
        <title>Complete genome sequence of Mycoplasma pneumoniae type 2a strain 309, isolated in Japan.</title>
        <authorList>
            <person name="Kenri T."/>
            <person name="Horino A."/>
            <person name="Matsui M."/>
            <person name="Sasaki Y."/>
            <person name="Suzuki S."/>
            <person name="Narita M."/>
            <person name="Ohya H."/>
            <person name="Okazaki N."/>
            <person name="Shibayama K."/>
        </authorList>
    </citation>
    <scope>NUCLEOTIDE SEQUENCE [LARGE SCALE GENOMIC DNA]</scope>
    <source>
        <strain evidence="10">309</strain>
    </source>
</reference>
<dbReference type="InterPro" id="IPR008921">
    <property type="entry name" value="DNA_pol3_clamp-load_cplx_C"/>
</dbReference>
<sequence>MGCGACCILWVQSFTMTVVYGADIGLIHQQLNQLLNPAACKQVWFQDVNKLYDVVLNQNLFAEDTKPILIHNCSFLEKNNLTKAELHCLKTLKDTDVVVTIYSDSPANALINDRAITKYACKPVTAKTIHQVISKAAKTLKLNLNPDLIDHLATILPFNLGVIEQELRKLTLLSPAELQDKKMLEAVLCDYQTSQILQLTDAMVRLQTAKALKLIERLFLPKQLTPPQFLEFLANELLLALMVKGVKPQAVFQLQWNVNPFRLKAIQSQYRFWSTNQLTALINAIWQLDIKIKRNDGLAIHLLKHFVLRFFAQK</sequence>
<dbReference type="InterPro" id="IPR030934">
    <property type="entry name" value="Intein_C"/>
</dbReference>
<proteinExistence type="inferred from homology"/>
<dbReference type="GO" id="GO:0006261">
    <property type="term" value="P:DNA-templated DNA replication"/>
    <property type="evidence" value="ECO:0007669"/>
    <property type="project" value="TreeGrafter"/>
</dbReference>
<evidence type="ECO:0000256" key="7">
    <source>
        <dbReference type="ARBA" id="ARBA00049244"/>
    </source>
</evidence>
<keyword evidence="4" id="KW-0235">DNA replication</keyword>
<dbReference type="SMR" id="A0AB33HLV7"/>
<evidence type="ECO:0000256" key="5">
    <source>
        <dbReference type="ARBA" id="ARBA00022932"/>
    </source>
</evidence>
<keyword evidence="3" id="KW-0548">Nucleotidyltransferase</keyword>
<organism evidence="9 10">
    <name type="scientific">Mycoplasmoides pneumoniae 309</name>
    <dbReference type="NCBI Taxonomy" id="1112856"/>
    <lineage>
        <taxon>Bacteria</taxon>
        <taxon>Bacillati</taxon>
        <taxon>Mycoplasmatota</taxon>
        <taxon>Mycoplasmoidales</taxon>
        <taxon>Mycoplasmoidaceae</taxon>
        <taxon>Mycoplasmoides</taxon>
    </lineage>
</organism>
<evidence type="ECO:0000256" key="4">
    <source>
        <dbReference type="ARBA" id="ARBA00022705"/>
    </source>
</evidence>
<dbReference type="GO" id="GO:0003887">
    <property type="term" value="F:DNA-directed DNA polymerase activity"/>
    <property type="evidence" value="ECO:0007669"/>
    <property type="project" value="UniProtKB-KW"/>
</dbReference>
<protein>
    <recommendedName>
        <fullName evidence="1">DNA-directed DNA polymerase</fullName>
        <ecNumber evidence="1">2.7.7.7</ecNumber>
    </recommendedName>
</protein>
<dbReference type="PANTHER" id="PTHR34388">
    <property type="entry name" value="DNA POLYMERASE III SUBUNIT DELTA"/>
    <property type="match status" value="1"/>
</dbReference>
<accession>A0AB33HLV7</accession>
<dbReference type="PROSITE" id="PS50818">
    <property type="entry name" value="INTEIN_C_TER"/>
    <property type="match status" value="1"/>
</dbReference>
<dbReference type="InterPro" id="IPR005790">
    <property type="entry name" value="DNA_polIII_delta"/>
</dbReference>
<keyword evidence="2" id="KW-0808">Transferase</keyword>
<evidence type="ECO:0000256" key="1">
    <source>
        <dbReference type="ARBA" id="ARBA00012417"/>
    </source>
</evidence>
<dbReference type="Gene3D" id="1.20.272.10">
    <property type="match status" value="1"/>
</dbReference>
<evidence type="ECO:0000256" key="6">
    <source>
        <dbReference type="ARBA" id="ARBA00034754"/>
    </source>
</evidence>
<comment type="catalytic activity">
    <reaction evidence="7">
        <text>DNA(n) + a 2'-deoxyribonucleoside 5'-triphosphate = DNA(n+1) + diphosphate</text>
        <dbReference type="Rhea" id="RHEA:22508"/>
        <dbReference type="Rhea" id="RHEA-COMP:17339"/>
        <dbReference type="Rhea" id="RHEA-COMP:17340"/>
        <dbReference type="ChEBI" id="CHEBI:33019"/>
        <dbReference type="ChEBI" id="CHEBI:61560"/>
        <dbReference type="ChEBI" id="CHEBI:173112"/>
        <dbReference type="EC" id="2.7.7.7"/>
    </reaction>
</comment>
<dbReference type="GO" id="GO:0003677">
    <property type="term" value="F:DNA binding"/>
    <property type="evidence" value="ECO:0007669"/>
    <property type="project" value="InterPro"/>
</dbReference>
<dbReference type="KEGG" id="mpm:MPNA4500"/>
<evidence type="ECO:0000259" key="8">
    <source>
        <dbReference type="Pfam" id="PF21694"/>
    </source>
</evidence>
<gene>
    <name evidence="9" type="primary">orf7</name>
    <name evidence="9" type="ORF">MPNA4500</name>
</gene>
<feature type="domain" description="DNA polymerase III delta subunit-like C-terminal" evidence="8">
    <location>
        <begin position="194"/>
        <end position="308"/>
    </location>
</feature>
<dbReference type="NCBIfam" id="TIGR01128">
    <property type="entry name" value="holA"/>
    <property type="match status" value="1"/>
</dbReference>
<dbReference type="EC" id="2.7.7.7" evidence="1"/>
<dbReference type="SUPFAM" id="SSF48019">
    <property type="entry name" value="post-AAA+ oligomerization domain-like"/>
    <property type="match status" value="1"/>
</dbReference>
<evidence type="ECO:0000313" key="9">
    <source>
        <dbReference type="EMBL" id="BAL22028.1"/>
    </source>
</evidence>
<keyword evidence="5" id="KW-0239">DNA-directed DNA polymerase</keyword>
<dbReference type="PANTHER" id="PTHR34388:SF1">
    <property type="entry name" value="DNA POLYMERASE III SUBUNIT DELTA"/>
    <property type="match status" value="1"/>
</dbReference>
<dbReference type="EMBL" id="AP012303">
    <property type="protein sequence ID" value="BAL22028.1"/>
    <property type="molecule type" value="Genomic_DNA"/>
</dbReference>
<evidence type="ECO:0000256" key="3">
    <source>
        <dbReference type="ARBA" id="ARBA00022695"/>
    </source>
</evidence>
<evidence type="ECO:0000313" key="10">
    <source>
        <dbReference type="Proteomes" id="UP000007105"/>
    </source>
</evidence>
<evidence type="ECO:0000256" key="2">
    <source>
        <dbReference type="ARBA" id="ARBA00022679"/>
    </source>
</evidence>
<name>A0AB33HLV7_MYCPM</name>
<dbReference type="AlphaFoldDB" id="A0AB33HLV7"/>
<dbReference type="InterPro" id="IPR048466">
    <property type="entry name" value="DNA_pol3_delta-like_C"/>
</dbReference>
<dbReference type="GO" id="GO:0009360">
    <property type="term" value="C:DNA polymerase III complex"/>
    <property type="evidence" value="ECO:0007669"/>
    <property type="project" value="TreeGrafter"/>
</dbReference>
<comment type="similarity">
    <text evidence="6">Belongs to the DNA polymerase HolA subunit family.</text>
</comment>
<dbReference type="Proteomes" id="UP000007105">
    <property type="component" value="Chromosome"/>
</dbReference>
<dbReference type="Pfam" id="PF21694">
    <property type="entry name" value="DNA_pol3_delta_C"/>
    <property type="match status" value="1"/>
</dbReference>